<feature type="compositionally biased region" description="Acidic residues" evidence="5">
    <location>
        <begin position="190"/>
        <end position="247"/>
    </location>
</feature>
<evidence type="ECO:0000313" key="6">
    <source>
        <dbReference type="EMBL" id="RUS25234.1"/>
    </source>
</evidence>
<evidence type="ECO:0000256" key="2">
    <source>
        <dbReference type="ARBA" id="ARBA00022448"/>
    </source>
</evidence>
<evidence type="ECO:0000313" key="7">
    <source>
        <dbReference type="Proteomes" id="UP000274822"/>
    </source>
</evidence>
<reference evidence="6 7" key="1">
    <citation type="journal article" date="2018" name="New Phytol.">
        <title>Phylogenomics of Endogonaceae and evolution of mycorrhizas within Mucoromycota.</title>
        <authorList>
            <person name="Chang Y."/>
            <person name="Desiro A."/>
            <person name="Na H."/>
            <person name="Sandor L."/>
            <person name="Lipzen A."/>
            <person name="Clum A."/>
            <person name="Barry K."/>
            <person name="Grigoriev I.V."/>
            <person name="Martin F.M."/>
            <person name="Stajich J.E."/>
            <person name="Smith M.E."/>
            <person name="Bonito G."/>
            <person name="Spatafora J.W."/>
        </authorList>
    </citation>
    <scope>NUCLEOTIDE SEQUENCE [LARGE SCALE GENOMIC DNA]</scope>
    <source>
        <strain evidence="6 7">AD002</strain>
    </source>
</reference>
<organism evidence="6 7">
    <name type="scientific">Jimgerdemannia flammicorona</name>
    <dbReference type="NCBI Taxonomy" id="994334"/>
    <lineage>
        <taxon>Eukaryota</taxon>
        <taxon>Fungi</taxon>
        <taxon>Fungi incertae sedis</taxon>
        <taxon>Mucoromycota</taxon>
        <taxon>Mucoromycotina</taxon>
        <taxon>Endogonomycetes</taxon>
        <taxon>Endogonales</taxon>
        <taxon>Endogonaceae</taxon>
        <taxon>Jimgerdemannia</taxon>
    </lineage>
</organism>
<dbReference type="InterPro" id="IPR011989">
    <property type="entry name" value="ARM-like"/>
</dbReference>
<keyword evidence="7" id="KW-1185">Reference proteome</keyword>
<accession>A0A433Q626</accession>
<dbReference type="Proteomes" id="UP000274822">
    <property type="component" value="Unassembled WGS sequence"/>
</dbReference>
<dbReference type="SUPFAM" id="SSF48371">
    <property type="entry name" value="ARM repeat"/>
    <property type="match status" value="1"/>
</dbReference>
<evidence type="ECO:0000256" key="1">
    <source>
        <dbReference type="ARBA" id="ARBA00004308"/>
    </source>
</evidence>
<dbReference type="AlphaFoldDB" id="A0A433Q626"/>
<feature type="region of interest" description="Disordered" evidence="5">
    <location>
        <begin position="180"/>
        <end position="289"/>
    </location>
</feature>
<dbReference type="GO" id="GO:0015031">
    <property type="term" value="P:protein transport"/>
    <property type="evidence" value="ECO:0007669"/>
    <property type="project" value="UniProtKB-KW"/>
</dbReference>
<dbReference type="GO" id="GO:0016192">
    <property type="term" value="P:vesicle-mediated transport"/>
    <property type="evidence" value="ECO:0007669"/>
    <property type="project" value="InterPro"/>
</dbReference>
<keyword evidence="3" id="KW-0653">Protein transport</keyword>
<protein>
    <submittedName>
        <fullName evidence="6">Uncharacterized protein</fullName>
    </submittedName>
</protein>
<feature type="compositionally biased region" description="Basic and acidic residues" evidence="5">
    <location>
        <begin position="119"/>
        <end position="139"/>
    </location>
</feature>
<sequence length="289" mass="32334">ADVTKLQILTLAAKLVCLNPSHHTLHLLLQYVLNLARYDLNYDVRDRARFLRGLVLSDSTDPTTSSSSNTHLLHQHLKQILLSEKEVPVVESPSSGRERFTVGSLSLLLNRELPGYEPLPDHPSEQPDPTVRETKEEQWTGRTVAIEKGFGSDDFGSNRYRGSGGFAAGPLQGKAAAYAAPKAKKKGDDYDLDAFYNEEEEEEEDEEEDEDEDEDEDEEEEEESEEESEDDEDESEDETDETEETTSDQDAPGPVVSDDDKDDGKDNEGSSDDDFDYQRQASARLLGAR</sequence>
<dbReference type="InterPro" id="IPR016024">
    <property type="entry name" value="ARM-type_fold"/>
</dbReference>
<feature type="region of interest" description="Disordered" evidence="5">
    <location>
        <begin position="113"/>
        <end position="155"/>
    </location>
</feature>
<proteinExistence type="predicted"/>
<feature type="non-terminal residue" evidence="6">
    <location>
        <position position="1"/>
    </location>
</feature>
<comment type="caution">
    <text evidence="6">The sequence shown here is derived from an EMBL/GenBank/DDBJ whole genome shotgun (WGS) entry which is preliminary data.</text>
</comment>
<evidence type="ECO:0000256" key="4">
    <source>
        <dbReference type="ARBA" id="ARBA00023136"/>
    </source>
</evidence>
<keyword evidence="2" id="KW-0813">Transport</keyword>
<dbReference type="GO" id="GO:0012505">
    <property type="term" value="C:endomembrane system"/>
    <property type="evidence" value="ECO:0007669"/>
    <property type="project" value="UniProtKB-SubCell"/>
</dbReference>
<gene>
    <name evidence="6" type="ORF">BC938DRAFT_472447</name>
</gene>
<dbReference type="EMBL" id="RBNJ01013558">
    <property type="protein sequence ID" value="RUS25234.1"/>
    <property type="molecule type" value="Genomic_DNA"/>
</dbReference>
<evidence type="ECO:0000256" key="3">
    <source>
        <dbReference type="ARBA" id="ARBA00022927"/>
    </source>
</evidence>
<dbReference type="InterPro" id="IPR026739">
    <property type="entry name" value="AP_beta"/>
</dbReference>
<name>A0A433Q626_9FUNG</name>
<dbReference type="PANTHER" id="PTHR11134">
    <property type="entry name" value="ADAPTOR COMPLEX SUBUNIT BETA FAMILY MEMBER"/>
    <property type="match status" value="1"/>
</dbReference>
<comment type="subcellular location">
    <subcellularLocation>
        <location evidence="1">Endomembrane system</location>
    </subcellularLocation>
</comment>
<keyword evidence="4" id="KW-0472">Membrane</keyword>
<evidence type="ECO:0000256" key="5">
    <source>
        <dbReference type="SAM" id="MobiDB-lite"/>
    </source>
</evidence>
<dbReference type="Gene3D" id="1.25.10.10">
    <property type="entry name" value="Leucine-rich Repeat Variant"/>
    <property type="match status" value="1"/>
</dbReference>